<dbReference type="PROSITE" id="PS00086">
    <property type="entry name" value="CYTOCHROME_P450"/>
    <property type="match status" value="1"/>
</dbReference>
<dbReference type="GO" id="GO:0016020">
    <property type="term" value="C:membrane"/>
    <property type="evidence" value="ECO:0007669"/>
    <property type="project" value="UniProtKB-SubCell"/>
</dbReference>
<dbReference type="GO" id="GO:0005506">
    <property type="term" value="F:iron ion binding"/>
    <property type="evidence" value="ECO:0007669"/>
    <property type="project" value="InterPro"/>
</dbReference>
<dbReference type="GO" id="GO:0004497">
    <property type="term" value="F:monooxygenase activity"/>
    <property type="evidence" value="ECO:0007669"/>
    <property type="project" value="UniProtKB-KW"/>
</dbReference>
<evidence type="ECO:0000256" key="1">
    <source>
        <dbReference type="ARBA" id="ARBA00001971"/>
    </source>
</evidence>
<evidence type="ECO:0000256" key="8">
    <source>
        <dbReference type="ARBA" id="ARBA00023004"/>
    </source>
</evidence>
<keyword evidence="9 10" id="KW-0349">Heme</keyword>
<dbReference type="Proteomes" id="UP001459277">
    <property type="component" value="Unassembled WGS sequence"/>
</dbReference>
<dbReference type="PANTHER" id="PTHR24286:SF53">
    <property type="entry name" value="BETA-AMYRIN 28-OXIDASE-LIKE"/>
    <property type="match status" value="1"/>
</dbReference>
<keyword evidence="8 9" id="KW-0408">Iron</keyword>
<evidence type="ECO:0000256" key="3">
    <source>
        <dbReference type="ARBA" id="ARBA00010617"/>
    </source>
</evidence>
<dbReference type="GO" id="GO:0016705">
    <property type="term" value="F:oxidoreductase activity, acting on paired donors, with incorporation or reduction of molecular oxygen"/>
    <property type="evidence" value="ECO:0007669"/>
    <property type="project" value="InterPro"/>
</dbReference>
<keyword evidence="10" id="KW-0503">Monooxygenase</keyword>
<feature type="transmembrane region" description="Helical" evidence="11">
    <location>
        <begin position="62"/>
        <end position="83"/>
    </location>
</feature>
<evidence type="ECO:0008006" key="14">
    <source>
        <dbReference type="Google" id="ProtNLM"/>
    </source>
</evidence>
<keyword evidence="5 9" id="KW-0479">Metal-binding</keyword>
<comment type="similarity">
    <text evidence="3 10">Belongs to the cytochrome P450 family.</text>
</comment>
<keyword evidence="4 11" id="KW-0812">Transmembrane</keyword>
<comment type="caution">
    <text evidence="12">The sequence shown here is derived from an EMBL/GenBank/DDBJ whole genome shotgun (WGS) entry which is preliminary data.</text>
</comment>
<evidence type="ECO:0000256" key="6">
    <source>
        <dbReference type="ARBA" id="ARBA00022989"/>
    </source>
</evidence>
<keyword evidence="11" id="KW-0472">Membrane</keyword>
<dbReference type="Gene3D" id="1.10.630.10">
    <property type="entry name" value="Cytochrome P450"/>
    <property type="match status" value="1"/>
</dbReference>
<dbReference type="PRINTS" id="PR00463">
    <property type="entry name" value="EP450I"/>
</dbReference>
<accession>A0AAW2BPW3</accession>
<reference evidence="12 13" key="1">
    <citation type="submission" date="2024-01" db="EMBL/GenBank/DDBJ databases">
        <title>A telomere-to-telomere, gap-free genome of sweet tea (Lithocarpus litseifolius).</title>
        <authorList>
            <person name="Zhou J."/>
        </authorList>
    </citation>
    <scope>NUCLEOTIDE SEQUENCE [LARGE SCALE GENOMIC DNA]</scope>
    <source>
        <strain evidence="12">Zhou-2022a</strain>
        <tissue evidence="12">Leaf</tissue>
    </source>
</reference>
<organism evidence="12 13">
    <name type="scientific">Lithocarpus litseifolius</name>
    <dbReference type="NCBI Taxonomy" id="425828"/>
    <lineage>
        <taxon>Eukaryota</taxon>
        <taxon>Viridiplantae</taxon>
        <taxon>Streptophyta</taxon>
        <taxon>Embryophyta</taxon>
        <taxon>Tracheophyta</taxon>
        <taxon>Spermatophyta</taxon>
        <taxon>Magnoliopsida</taxon>
        <taxon>eudicotyledons</taxon>
        <taxon>Gunneridae</taxon>
        <taxon>Pentapetalae</taxon>
        <taxon>rosids</taxon>
        <taxon>fabids</taxon>
        <taxon>Fagales</taxon>
        <taxon>Fagaceae</taxon>
        <taxon>Lithocarpus</taxon>
    </lineage>
</organism>
<sequence>MVEQKLYFLALQLQNYFLLYMVVERGANMQIFIKVIAKLARACPSPFHVLLIAVIVEVGMNFFPNLLHLVILCISVSLIFLIYKQKYNHAKLPPGKKGWPVIGETLEFATARRRGTQEIFFNDRMRKYSQDLFKTSLFGENMVVFCGASANKSLFYNDKKNLSTWWPRSMLKIISSPELLENVAQKDFAQMRRSVVEFLKPEALQRFIPIMDSMAKEHLETEWPPYRKVKVYPLSMKYTFALACRFFLSVTNHNYVTKFADHFAIIMHGLLSVPINIPGTTFNRAIRAGKVIRQEILEVIKQRKKELSENNGTVARDFLTHSLLELDENGKAINEMVIASRIMSLLIAGHDSTNSAITFVLKYLAEFPHVYSEVFKEQMEIAISKGPNDLLNWDDIKKMKYSWNVALESMRLTPPTQGTFREVVNDFTYANFTIPKGWKTFWTPYSTHKNPKYFQDPEKFNPSRFEGNGPEPYTFVPFGGGPRMCPGREYARLEILVFMHNMVTRFKWEKAILDEKLSFNISPIPVNGLPIYLKPHSHK</sequence>
<keyword evidence="7 10" id="KW-0560">Oxidoreductase</keyword>
<evidence type="ECO:0000256" key="4">
    <source>
        <dbReference type="ARBA" id="ARBA00022692"/>
    </source>
</evidence>
<dbReference type="SUPFAM" id="SSF48264">
    <property type="entry name" value="Cytochrome P450"/>
    <property type="match status" value="1"/>
</dbReference>
<evidence type="ECO:0000256" key="9">
    <source>
        <dbReference type="PIRSR" id="PIRSR602401-1"/>
    </source>
</evidence>
<evidence type="ECO:0000256" key="7">
    <source>
        <dbReference type="ARBA" id="ARBA00023002"/>
    </source>
</evidence>
<evidence type="ECO:0000313" key="13">
    <source>
        <dbReference type="Proteomes" id="UP001459277"/>
    </source>
</evidence>
<dbReference type="InterPro" id="IPR001128">
    <property type="entry name" value="Cyt_P450"/>
</dbReference>
<dbReference type="EMBL" id="JAZDWU010000010">
    <property type="protein sequence ID" value="KAK9987683.1"/>
    <property type="molecule type" value="Genomic_DNA"/>
</dbReference>
<dbReference type="InterPro" id="IPR002401">
    <property type="entry name" value="Cyt_P450_E_grp-I"/>
</dbReference>
<dbReference type="PANTHER" id="PTHR24286">
    <property type="entry name" value="CYTOCHROME P450 26"/>
    <property type="match status" value="1"/>
</dbReference>
<dbReference type="InterPro" id="IPR017972">
    <property type="entry name" value="Cyt_P450_CS"/>
</dbReference>
<dbReference type="AlphaFoldDB" id="A0AAW2BPW3"/>
<keyword evidence="13" id="KW-1185">Reference proteome</keyword>
<comment type="subcellular location">
    <subcellularLocation>
        <location evidence="2">Membrane</location>
        <topology evidence="2">Single-pass membrane protein</topology>
    </subcellularLocation>
</comment>
<evidence type="ECO:0000313" key="12">
    <source>
        <dbReference type="EMBL" id="KAK9987683.1"/>
    </source>
</evidence>
<evidence type="ECO:0000256" key="5">
    <source>
        <dbReference type="ARBA" id="ARBA00022723"/>
    </source>
</evidence>
<comment type="cofactor">
    <cofactor evidence="1 9">
        <name>heme</name>
        <dbReference type="ChEBI" id="CHEBI:30413"/>
    </cofactor>
</comment>
<dbReference type="FunFam" id="1.10.630.10:FF:000022">
    <property type="entry name" value="Taxadiene 5-alpha hydroxylase"/>
    <property type="match status" value="1"/>
</dbReference>
<dbReference type="CDD" id="cd11043">
    <property type="entry name" value="CYP90-like"/>
    <property type="match status" value="1"/>
</dbReference>
<protein>
    <recommendedName>
        <fullName evidence="14">Cytochrome P450</fullName>
    </recommendedName>
</protein>
<dbReference type="GO" id="GO:0020037">
    <property type="term" value="F:heme binding"/>
    <property type="evidence" value="ECO:0007669"/>
    <property type="project" value="InterPro"/>
</dbReference>
<dbReference type="GO" id="GO:0016125">
    <property type="term" value="P:sterol metabolic process"/>
    <property type="evidence" value="ECO:0007669"/>
    <property type="project" value="TreeGrafter"/>
</dbReference>
<dbReference type="PRINTS" id="PR00385">
    <property type="entry name" value="P450"/>
</dbReference>
<name>A0AAW2BPW3_9ROSI</name>
<evidence type="ECO:0000256" key="11">
    <source>
        <dbReference type="SAM" id="Phobius"/>
    </source>
</evidence>
<keyword evidence="6 11" id="KW-1133">Transmembrane helix</keyword>
<evidence type="ECO:0000256" key="2">
    <source>
        <dbReference type="ARBA" id="ARBA00004167"/>
    </source>
</evidence>
<evidence type="ECO:0000256" key="10">
    <source>
        <dbReference type="RuleBase" id="RU000461"/>
    </source>
</evidence>
<dbReference type="InterPro" id="IPR036396">
    <property type="entry name" value="Cyt_P450_sf"/>
</dbReference>
<gene>
    <name evidence="12" type="ORF">SO802_027922</name>
</gene>
<proteinExistence type="inferred from homology"/>
<dbReference type="Pfam" id="PF00067">
    <property type="entry name" value="p450"/>
    <property type="match status" value="1"/>
</dbReference>
<feature type="binding site" description="axial binding residue" evidence="9">
    <location>
        <position position="485"/>
    </location>
    <ligand>
        <name>heme</name>
        <dbReference type="ChEBI" id="CHEBI:30413"/>
    </ligand>
    <ligandPart>
        <name>Fe</name>
        <dbReference type="ChEBI" id="CHEBI:18248"/>
    </ligandPart>
</feature>